<sequence>MSLSLQKMFSEIDQLTPEDQLTVMGYLVERMKKHVIPAQSKRKWSDLKGMASYPLLDKDAQEWVSQTRREGDEHREGLLKAEE</sequence>
<evidence type="ECO:0000313" key="2">
    <source>
        <dbReference type="EMBL" id="MEA5608045.1"/>
    </source>
</evidence>
<accession>A0ABU5UP43</accession>
<evidence type="ECO:0008006" key="4">
    <source>
        <dbReference type="Google" id="ProtNLM"/>
    </source>
</evidence>
<evidence type="ECO:0000313" key="3">
    <source>
        <dbReference type="Proteomes" id="UP001303285"/>
    </source>
</evidence>
<dbReference type="EMBL" id="JAYGHK010000021">
    <property type="protein sequence ID" value="MEA5608045.1"/>
    <property type="molecule type" value="Genomic_DNA"/>
</dbReference>
<organism evidence="2 3">
    <name type="scientific">Nodularia spumigena UHCC 0060</name>
    <dbReference type="NCBI Taxonomy" id="3110300"/>
    <lineage>
        <taxon>Bacteria</taxon>
        <taxon>Bacillati</taxon>
        <taxon>Cyanobacteriota</taxon>
        <taxon>Cyanophyceae</taxon>
        <taxon>Nostocales</taxon>
        <taxon>Nodulariaceae</taxon>
        <taxon>Nodularia</taxon>
    </lineage>
</organism>
<name>A0ABU5UP43_NODSP</name>
<reference evidence="2 3" key="1">
    <citation type="submission" date="2023-12" db="EMBL/GenBank/DDBJ databases">
        <title>Baltic Sea Cyanobacteria.</title>
        <authorList>
            <person name="Delbaje E."/>
            <person name="Fewer D.P."/>
            <person name="Shishido T.K."/>
        </authorList>
    </citation>
    <scope>NUCLEOTIDE SEQUENCE [LARGE SCALE GENOMIC DNA]</scope>
    <source>
        <strain evidence="2 3">UHCC 0060</strain>
    </source>
</reference>
<evidence type="ECO:0000256" key="1">
    <source>
        <dbReference type="SAM" id="MobiDB-lite"/>
    </source>
</evidence>
<dbReference type="GeneID" id="78016760"/>
<protein>
    <recommendedName>
        <fullName evidence="4">DUF2281 domain-containing protein</fullName>
    </recommendedName>
</protein>
<dbReference type="RefSeq" id="WP_006197548.1">
    <property type="nucleotide sequence ID" value="NZ_JAYGHK010000021.1"/>
</dbReference>
<comment type="caution">
    <text evidence="2">The sequence shown here is derived from an EMBL/GenBank/DDBJ whole genome shotgun (WGS) entry which is preliminary data.</text>
</comment>
<gene>
    <name evidence="2" type="ORF">VB695_08145</name>
</gene>
<proteinExistence type="predicted"/>
<feature type="region of interest" description="Disordered" evidence="1">
    <location>
        <begin position="64"/>
        <end position="83"/>
    </location>
</feature>
<keyword evidence="3" id="KW-1185">Reference proteome</keyword>
<dbReference type="Proteomes" id="UP001303285">
    <property type="component" value="Unassembled WGS sequence"/>
</dbReference>